<dbReference type="EMBL" id="KZ305028">
    <property type="protein sequence ID" value="PIA51064.1"/>
    <property type="molecule type" value="Genomic_DNA"/>
</dbReference>
<dbReference type="GO" id="GO:0032436">
    <property type="term" value="P:positive regulation of proteasomal ubiquitin-dependent protein catabolic process"/>
    <property type="evidence" value="ECO:0007669"/>
    <property type="project" value="TreeGrafter"/>
</dbReference>
<gene>
    <name evidence="1" type="ORF">AQUCO_01100115v1</name>
</gene>
<evidence type="ECO:0000313" key="2">
    <source>
        <dbReference type="Proteomes" id="UP000230069"/>
    </source>
</evidence>
<protein>
    <recommendedName>
        <fullName evidence="3">F-box domain-containing protein</fullName>
    </recommendedName>
</protein>
<evidence type="ECO:0008006" key="3">
    <source>
        <dbReference type="Google" id="ProtNLM"/>
    </source>
</evidence>
<evidence type="ECO:0000313" key="1">
    <source>
        <dbReference type="EMBL" id="PIA51064.1"/>
    </source>
</evidence>
<dbReference type="PANTHER" id="PTHR14939">
    <property type="entry name" value="F-BOX ONLY PROTEIN 22"/>
    <property type="match status" value="1"/>
</dbReference>
<name>A0A2G5E5N7_AQUCA</name>
<sequence length="79" mass="9035">MEEDILIDILIRLSASSFASASCVNRFWTQVGNHILIRPKLLSAISLNPNLKIAVNEVIDKVLSEPIRPRCWKGFRFRL</sequence>
<proteinExistence type="predicted"/>
<dbReference type="GO" id="GO:0000209">
    <property type="term" value="P:protein polyubiquitination"/>
    <property type="evidence" value="ECO:0007669"/>
    <property type="project" value="TreeGrafter"/>
</dbReference>
<dbReference type="Proteomes" id="UP000230069">
    <property type="component" value="Unassembled WGS sequence"/>
</dbReference>
<dbReference type="OrthoDB" id="1728904at2759"/>
<dbReference type="InParanoid" id="A0A2G5E5N7"/>
<keyword evidence="2" id="KW-1185">Reference proteome</keyword>
<organism evidence="1 2">
    <name type="scientific">Aquilegia coerulea</name>
    <name type="common">Rocky mountain columbine</name>
    <dbReference type="NCBI Taxonomy" id="218851"/>
    <lineage>
        <taxon>Eukaryota</taxon>
        <taxon>Viridiplantae</taxon>
        <taxon>Streptophyta</taxon>
        <taxon>Embryophyta</taxon>
        <taxon>Tracheophyta</taxon>
        <taxon>Spermatophyta</taxon>
        <taxon>Magnoliopsida</taxon>
        <taxon>Ranunculales</taxon>
        <taxon>Ranunculaceae</taxon>
        <taxon>Thalictroideae</taxon>
        <taxon>Aquilegia</taxon>
    </lineage>
</organism>
<dbReference type="SUPFAM" id="SSF81383">
    <property type="entry name" value="F-box domain"/>
    <property type="match status" value="1"/>
</dbReference>
<dbReference type="PANTHER" id="PTHR14939:SF5">
    <property type="entry name" value="F-BOX ONLY PROTEIN 22"/>
    <property type="match status" value="1"/>
</dbReference>
<reference evidence="1 2" key="1">
    <citation type="submission" date="2017-09" db="EMBL/GenBank/DDBJ databases">
        <title>WGS assembly of Aquilegia coerulea Goldsmith.</title>
        <authorList>
            <person name="Hodges S."/>
            <person name="Kramer E."/>
            <person name="Nordborg M."/>
            <person name="Tomkins J."/>
            <person name="Borevitz J."/>
            <person name="Derieg N."/>
            <person name="Yan J."/>
            <person name="Mihaltcheva S."/>
            <person name="Hayes R.D."/>
            <person name="Rokhsar D."/>
        </authorList>
    </citation>
    <scope>NUCLEOTIDE SEQUENCE [LARGE SCALE GENOMIC DNA]</scope>
    <source>
        <strain evidence="2">cv. Goldsmith</strain>
    </source>
</reference>
<dbReference type="InterPro" id="IPR036047">
    <property type="entry name" value="F-box-like_dom_sf"/>
</dbReference>
<accession>A0A2G5E5N7</accession>
<dbReference type="AlphaFoldDB" id="A0A2G5E5N7"/>